<dbReference type="AlphaFoldDB" id="A0AB73N0S5"/>
<dbReference type="PANTHER" id="PTHR30336:SF4">
    <property type="entry name" value="ENVELOPE BIOGENESIS FACTOR ELYC"/>
    <property type="match status" value="1"/>
</dbReference>
<keyword evidence="1" id="KW-0812">Transmembrane</keyword>
<feature type="transmembrane region" description="Helical" evidence="1">
    <location>
        <begin position="66"/>
        <end position="88"/>
    </location>
</feature>
<comment type="caution">
    <text evidence="3">The sequence shown here is derived from an EMBL/GenBank/DDBJ whole genome shotgun (WGS) entry which is preliminary data.</text>
</comment>
<evidence type="ECO:0000313" key="3">
    <source>
        <dbReference type="EMBL" id="OTN94194.1"/>
    </source>
</evidence>
<dbReference type="PANTHER" id="PTHR30336">
    <property type="entry name" value="INNER MEMBRANE PROTEIN, PROBABLE PERMEASE"/>
    <property type="match status" value="1"/>
</dbReference>
<feature type="transmembrane region" description="Helical" evidence="1">
    <location>
        <begin position="28"/>
        <end position="46"/>
    </location>
</feature>
<feature type="transmembrane region" description="Helical" evidence="1">
    <location>
        <begin position="315"/>
        <end position="333"/>
    </location>
</feature>
<feature type="domain" description="DUF218" evidence="2">
    <location>
        <begin position="164"/>
        <end position="290"/>
    </location>
</feature>
<evidence type="ECO:0000313" key="4">
    <source>
        <dbReference type="Proteomes" id="UP000194737"/>
    </source>
</evidence>
<organism evidence="3 4">
    <name type="scientific">Enterococcus faecium</name>
    <name type="common">Streptococcus faecium</name>
    <dbReference type="NCBI Taxonomy" id="1352"/>
    <lineage>
        <taxon>Bacteria</taxon>
        <taxon>Bacillati</taxon>
        <taxon>Bacillota</taxon>
        <taxon>Bacilli</taxon>
        <taxon>Lactobacillales</taxon>
        <taxon>Enterococcaceae</taxon>
        <taxon>Enterococcus</taxon>
    </lineage>
</organism>
<dbReference type="RefSeq" id="WP_086325269.1">
    <property type="nucleotide sequence ID" value="NZ_NGLB01000004.1"/>
</dbReference>
<protein>
    <recommendedName>
        <fullName evidence="2">DUF218 domain-containing protein</fullName>
    </recommendedName>
</protein>
<sequence>MFSLIIGSISLLMFVYFFKKEPNQFKNIFLLMVSFYFGVKGIFFLWRKFFPTLNPDGASYVETNSGTIYFSIFIIFILILIVFSWYLWSNFFTLIRKEGLLLSYYILPFSALSIYIWIFLRLTYRNNFLQEIFNSIILYIPLLYFSYFLYTKLYLRLVKIEDPDYIIIHGAALINDLPTPLLMKRLDKGIEVFNNYNKKAIIIVSGGQGKDEIFSEAEVMKKYLLNKGIPEAKILEENQSRNTFENLLFSKRLISGLNKRVIIVSNEYHILRCVIYAKNIGFKAVVGVPSKTVRYYKIFGEFREVVAFIVRYKTLFPIYILLSIVTLYLDYFMN</sequence>
<dbReference type="InterPro" id="IPR003848">
    <property type="entry name" value="DUF218"/>
</dbReference>
<name>A0AB73N0S5_ENTFC</name>
<accession>A0AB73N0S5</accession>
<dbReference type="GO" id="GO:0000270">
    <property type="term" value="P:peptidoglycan metabolic process"/>
    <property type="evidence" value="ECO:0007669"/>
    <property type="project" value="TreeGrafter"/>
</dbReference>
<dbReference type="Proteomes" id="UP000194737">
    <property type="component" value="Unassembled WGS sequence"/>
</dbReference>
<dbReference type="Gene3D" id="3.40.50.620">
    <property type="entry name" value="HUPs"/>
    <property type="match status" value="1"/>
</dbReference>
<dbReference type="GO" id="GO:0005886">
    <property type="term" value="C:plasma membrane"/>
    <property type="evidence" value="ECO:0007669"/>
    <property type="project" value="TreeGrafter"/>
</dbReference>
<dbReference type="CDD" id="cd06259">
    <property type="entry name" value="YdcF-like"/>
    <property type="match status" value="1"/>
</dbReference>
<proteinExistence type="predicted"/>
<evidence type="ECO:0000259" key="2">
    <source>
        <dbReference type="Pfam" id="PF02698"/>
    </source>
</evidence>
<evidence type="ECO:0000256" key="1">
    <source>
        <dbReference type="SAM" id="Phobius"/>
    </source>
</evidence>
<gene>
    <name evidence="3" type="ORF">A5804_002868</name>
</gene>
<keyword evidence="1" id="KW-0472">Membrane</keyword>
<feature type="transmembrane region" description="Helical" evidence="1">
    <location>
        <begin position="132"/>
        <end position="150"/>
    </location>
</feature>
<reference evidence="3 4" key="1">
    <citation type="submission" date="2017-05" db="EMBL/GenBank/DDBJ databases">
        <title>The Genome Sequence of Enterococcus faecium 6F2_DIV0138.</title>
        <authorList>
            <consortium name="The Broad Institute Genomics Platform"/>
            <consortium name="The Broad Institute Genomic Center for Infectious Diseases"/>
            <person name="Earl A."/>
            <person name="Manson A."/>
            <person name="Schwartman J."/>
            <person name="Gilmore M."/>
            <person name="Abouelleil A."/>
            <person name="Cao P."/>
            <person name="Chapman S."/>
            <person name="Cusick C."/>
            <person name="Shea T."/>
            <person name="Young S."/>
            <person name="Neafsey D."/>
            <person name="Nusbaum C."/>
            <person name="Birren B."/>
        </authorList>
    </citation>
    <scope>NUCLEOTIDE SEQUENCE [LARGE SCALE GENOMIC DNA]</scope>
    <source>
        <strain evidence="3 4">6F2_DIV0138</strain>
    </source>
</reference>
<dbReference type="InterPro" id="IPR051599">
    <property type="entry name" value="Cell_Envelope_Assoc"/>
</dbReference>
<dbReference type="EMBL" id="NGLB01000004">
    <property type="protein sequence ID" value="OTN94194.1"/>
    <property type="molecule type" value="Genomic_DNA"/>
</dbReference>
<dbReference type="InterPro" id="IPR014729">
    <property type="entry name" value="Rossmann-like_a/b/a_fold"/>
</dbReference>
<keyword evidence="1" id="KW-1133">Transmembrane helix</keyword>
<dbReference type="GO" id="GO:0043164">
    <property type="term" value="P:Gram-negative-bacterium-type cell wall biogenesis"/>
    <property type="evidence" value="ECO:0007669"/>
    <property type="project" value="TreeGrafter"/>
</dbReference>
<feature type="transmembrane region" description="Helical" evidence="1">
    <location>
        <begin position="100"/>
        <end position="120"/>
    </location>
</feature>
<dbReference type="Pfam" id="PF02698">
    <property type="entry name" value="DUF218"/>
    <property type="match status" value="1"/>
</dbReference>